<dbReference type="AlphaFoldDB" id="A0A1L7XVN4"/>
<dbReference type="InterPro" id="IPR036770">
    <property type="entry name" value="Ankyrin_rpt-contain_sf"/>
</dbReference>
<evidence type="ECO:0000259" key="3">
    <source>
        <dbReference type="Pfam" id="PF17111"/>
    </source>
</evidence>
<feature type="repeat" description="ANK" evidence="2">
    <location>
        <begin position="768"/>
        <end position="800"/>
    </location>
</feature>
<feature type="repeat" description="ANK" evidence="2">
    <location>
        <begin position="834"/>
        <end position="866"/>
    </location>
</feature>
<dbReference type="PANTHER" id="PTHR10039">
    <property type="entry name" value="AMELOGENIN"/>
    <property type="match status" value="1"/>
</dbReference>
<dbReference type="EMBL" id="FJOG01000065">
    <property type="protein sequence ID" value="CZR69096.1"/>
    <property type="molecule type" value="Genomic_DNA"/>
</dbReference>
<evidence type="ECO:0000259" key="5">
    <source>
        <dbReference type="Pfam" id="PF24883"/>
    </source>
</evidence>
<protein>
    <submittedName>
        <fullName evidence="6">Uncharacterized protein</fullName>
    </submittedName>
</protein>
<dbReference type="SMART" id="SM00248">
    <property type="entry name" value="ANK"/>
    <property type="match status" value="8"/>
</dbReference>
<feature type="repeat" description="ANK" evidence="2">
    <location>
        <begin position="735"/>
        <end position="767"/>
    </location>
</feature>
<dbReference type="SUPFAM" id="SSF48403">
    <property type="entry name" value="Ankyrin repeat"/>
    <property type="match status" value="1"/>
</dbReference>
<feature type="repeat" description="ANK" evidence="2">
    <location>
        <begin position="867"/>
        <end position="899"/>
    </location>
</feature>
<reference evidence="6 7" key="1">
    <citation type="submission" date="2016-03" db="EMBL/GenBank/DDBJ databases">
        <authorList>
            <person name="Ploux O."/>
        </authorList>
    </citation>
    <scope>NUCLEOTIDE SEQUENCE [LARGE SCALE GENOMIC DNA]</scope>
    <source>
        <strain evidence="6 7">UAMH 11012</strain>
    </source>
</reference>
<dbReference type="InterPro" id="IPR054471">
    <property type="entry name" value="GPIID_WHD"/>
</dbReference>
<evidence type="ECO:0000256" key="2">
    <source>
        <dbReference type="PROSITE-ProRule" id="PRU00023"/>
    </source>
</evidence>
<feature type="domain" description="Azaphilone pigments biosynthesis cluster protein L N-terminal" evidence="3">
    <location>
        <begin position="1"/>
        <end position="143"/>
    </location>
</feature>
<dbReference type="Proteomes" id="UP000184330">
    <property type="component" value="Unassembled WGS sequence"/>
</dbReference>
<dbReference type="PANTHER" id="PTHR10039:SF16">
    <property type="entry name" value="GPI INOSITOL-DEACYLASE"/>
    <property type="match status" value="1"/>
</dbReference>
<proteinExistence type="predicted"/>
<dbReference type="Pfam" id="PF22939">
    <property type="entry name" value="WHD_GPIID"/>
    <property type="match status" value="1"/>
</dbReference>
<dbReference type="Pfam" id="PF17111">
    <property type="entry name" value="PigL_N"/>
    <property type="match status" value="1"/>
</dbReference>
<dbReference type="InterPro" id="IPR002110">
    <property type="entry name" value="Ankyrin_rpt"/>
</dbReference>
<gene>
    <name evidence="6" type="ORF">PAC_18997</name>
</gene>
<dbReference type="Gene3D" id="3.40.50.300">
    <property type="entry name" value="P-loop containing nucleotide triphosphate hydrolases"/>
    <property type="match status" value="1"/>
</dbReference>
<dbReference type="PROSITE" id="PS50297">
    <property type="entry name" value="ANK_REP_REGION"/>
    <property type="match status" value="5"/>
</dbReference>
<keyword evidence="2" id="KW-0040">ANK repeat</keyword>
<dbReference type="Gene3D" id="1.25.40.20">
    <property type="entry name" value="Ankyrin repeat-containing domain"/>
    <property type="match status" value="1"/>
</dbReference>
<feature type="domain" description="Nephrocystin 3-like N-terminal" evidence="5">
    <location>
        <begin position="203"/>
        <end position="365"/>
    </location>
</feature>
<dbReference type="InterPro" id="IPR056884">
    <property type="entry name" value="NPHP3-like_N"/>
</dbReference>
<sequence length="928" mass="102865">MDGLSGAASIIAVIDISAKIFELCQKYVSAVKEARKDIQRLRDGVTSLQDVMTDVRDLAEDSSLSRRSVFSRLNQHNGPVQQCERDLRRLVAQLEVGDGENKMRQFGLRALKWPFSSKDIDQRLQVINDHKATFTLALTSDHFALTRTIKDDIARLGDGLADMQTEQRTLAMGEKQQKIRHWLSSPDPSSNHNVACKARQATTGEWFLKSDEFEEWKMTSRSFLWLYGIPGCGKSILCSTVIETVKSQYKSNLTVAIAYFYFDFNDTEKQRHDKFTRSIIEQLAWQSTKALACLESLFSHSQDGKQQPKQDALELTLQQMLGEFEETFIILDALDECKEREELLILLEKLNSWETEKLHVLITSRRERDIEEALESLVTSEICLQSALVNNDIRTHISERLQNDSKLRKWPANVRGEIERTLMDGAQGMFRWVVCQLELLRKCLKVDALRKALKSLPKTLDETYARILDNIDEGYSQDTFRILQWLVYSARPLSIEEVAEVVAIDIEQSRFDPENRLREPRDLLTICSSLVTTAAVTVKDYDGVSNETTELRLAHFSVKEYLISDRIRKGVAFQYDIQSRAEEEIAQTCLSYLLHFQKGVLTLGNLSTFPLAQYAAEYWCCHFRAIKDSDQASKLSMQLFRGDAFRNWIRLCNPDYPWRGTNMKRDITSIASPLYYASLEGLFEPVSLLLSKGANVNAQGGYYGNAIQAASIRGHEAIIALLLEKGADINAQSESYSNTLEAASAQGHEAIVALLLEKGADVNAEGGNHGNAIQAASIGGHEAIVALLLEKGADINTQSGYYGNALQAASAQGHETIISLLLEKGAGINTQSGAYSNALQAASAGGHEAIVALLLEKGADVNAQGGYYGNALQAASVGGHEAIVALLLEKGADVNAQGGYYGNALQAASVGGHEAIVALLLEKGARAD</sequence>
<keyword evidence="1" id="KW-0677">Repeat</keyword>
<evidence type="ECO:0000256" key="1">
    <source>
        <dbReference type="ARBA" id="ARBA00022737"/>
    </source>
</evidence>
<accession>A0A1L7XVN4</accession>
<dbReference type="STRING" id="576137.A0A1L7XVN4"/>
<feature type="repeat" description="ANK" evidence="2">
    <location>
        <begin position="702"/>
        <end position="734"/>
    </location>
</feature>
<dbReference type="SUPFAM" id="SSF52540">
    <property type="entry name" value="P-loop containing nucleoside triphosphate hydrolases"/>
    <property type="match status" value="1"/>
</dbReference>
<dbReference type="Pfam" id="PF12796">
    <property type="entry name" value="Ank_2"/>
    <property type="match status" value="2"/>
</dbReference>
<dbReference type="PROSITE" id="PS50088">
    <property type="entry name" value="ANK_REPEAT"/>
    <property type="match status" value="7"/>
</dbReference>
<feature type="repeat" description="ANK" evidence="2">
    <location>
        <begin position="801"/>
        <end position="833"/>
    </location>
</feature>
<evidence type="ECO:0000259" key="4">
    <source>
        <dbReference type="Pfam" id="PF22939"/>
    </source>
</evidence>
<dbReference type="Pfam" id="PF24883">
    <property type="entry name" value="NPHP3_N"/>
    <property type="match status" value="1"/>
</dbReference>
<feature type="domain" description="GPI inositol-deacylase winged helix" evidence="4">
    <location>
        <begin position="478"/>
        <end position="568"/>
    </location>
</feature>
<dbReference type="InterPro" id="IPR031348">
    <property type="entry name" value="PigL_N"/>
</dbReference>
<feature type="repeat" description="ANK" evidence="2">
    <location>
        <begin position="669"/>
        <end position="701"/>
    </location>
</feature>
<name>A0A1L7XVN4_9HELO</name>
<dbReference type="Pfam" id="PF00023">
    <property type="entry name" value="Ank"/>
    <property type="match status" value="1"/>
</dbReference>
<organism evidence="6 7">
    <name type="scientific">Phialocephala subalpina</name>
    <dbReference type="NCBI Taxonomy" id="576137"/>
    <lineage>
        <taxon>Eukaryota</taxon>
        <taxon>Fungi</taxon>
        <taxon>Dikarya</taxon>
        <taxon>Ascomycota</taxon>
        <taxon>Pezizomycotina</taxon>
        <taxon>Leotiomycetes</taxon>
        <taxon>Helotiales</taxon>
        <taxon>Mollisiaceae</taxon>
        <taxon>Phialocephala</taxon>
        <taxon>Phialocephala fortinii species complex</taxon>
    </lineage>
</organism>
<keyword evidence="7" id="KW-1185">Reference proteome</keyword>
<dbReference type="InterPro" id="IPR027417">
    <property type="entry name" value="P-loop_NTPase"/>
</dbReference>
<dbReference type="OrthoDB" id="1577640at2759"/>
<evidence type="ECO:0000313" key="7">
    <source>
        <dbReference type="Proteomes" id="UP000184330"/>
    </source>
</evidence>
<evidence type="ECO:0000313" key="6">
    <source>
        <dbReference type="EMBL" id="CZR69096.1"/>
    </source>
</evidence>